<dbReference type="GO" id="GO:0000976">
    <property type="term" value="F:transcription cis-regulatory region binding"/>
    <property type="evidence" value="ECO:0007669"/>
    <property type="project" value="TreeGrafter"/>
</dbReference>
<gene>
    <name evidence="5" type="ORF">BJ971_000779</name>
</gene>
<dbReference type="InterPro" id="IPR050109">
    <property type="entry name" value="HTH-type_TetR-like_transc_reg"/>
</dbReference>
<accession>A0A7W7MMQ6</accession>
<proteinExistence type="predicted"/>
<dbReference type="SUPFAM" id="SSF46689">
    <property type="entry name" value="Homeodomain-like"/>
    <property type="match status" value="1"/>
</dbReference>
<dbReference type="Proteomes" id="UP000578112">
    <property type="component" value="Unassembled WGS sequence"/>
</dbReference>
<dbReference type="InterPro" id="IPR036271">
    <property type="entry name" value="Tet_transcr_reg_TetR-rel_C_sf"/>
</dbReference>
<dbReference type="AlphaFoldDB" id="A0A7W7MMQ6"/>
<reference evidence="5 6" key="1">
    <citation type="submission" date="2020-08" db="EMBL/GenBank/DDBJ databases">
        <title>Sequencing the genomes of 1000 actinobacteria strains.</title>
        <authorList>
            <person name="Klenk H.-P."/>
        </authorList>
    </citation>
    <scope>NUCLEOTIDE SEQUENCE [LARGE SCALE GENOMIC DNA]</scope>
    <source>
        <strain evidence="5 6">DSM 43149</strain>
    </source>
</reference>
<evidence type="ECO:0000256" key="3">
    <source>
        <dbReference type="SAM" id="MobiDB-lite"/>
    </source>
</evidence>
<keyword evidence="1 2" id="KW-0238">DNA-binding</keyword>
<organism evidence="5 6">
    <name type="scientific">Actinoplanes digitatis</name>
    <dbReference type="NCBI Taxonomy" id="1868"/>
    <lineage>
        <taxon>Bacteria</taxon>
        <taxon>Bacillati</taxon>
        <taxon>Actinomycetota</taxon>
        <taxon>Actinomycetes</taxon>
        <taxon>Micromonosporales</taxon>
        <taxon>Micromonosporaceae</taxon>
        <taxon>Actinoplanes</taxon>
    </lineage>
</organism>
<dbReference type="GO" id="GO:0003700">
    <property type="term" value="F:DNA-binding transcription factor activity"/>
    <property type="evidence" value="ECO:0007669"/>
    <property type="project" value="TreeGrafter"/>
</dbReference>
<dbReference type="PANTHER" id="PTHR30055:SF146">
    <property type="entry name" value="HTH-TYPE TRANSCRIPTIONAL DUAL REGULATOR CECR"/>
    <property type="match status" value="1"/>
</dbReference>
<evidence type="ECO:0000313" key="5">
    <source>
        <dbReference type="EMBL" id="MBB4760223.1"/>
    </source>
</evidence>
<sequence>MTTAAADPADEPAAPPHPEQDGTGEKPRRARGEQTRQLILETALRLFRERGFTETTMRAIAKEAGVAVGNAYYYFDSKEHLIQGFYDRNQLAHRVAAEPVLANEKDFAARLRGVLHAGIDVNEPYHSFAATFFKSAAEPSSPLSPFSRESSPAREAAIAIFRDVVDGSSAKLDPELRKELPELLWLSWMGVVLFWVYDRSPDQRRTRRLIDGIVPLVDRLVGLSRLRVLRPALRQVLALIDSIRRD</sequence>
<dbReference type="SUPFAM" id="SSF48498">
    <property type="entry name" value="Tetracyclin repressor-like, C-terminal domain"/>
    <property type="match status" value="1"/>
</dbReference>
<comment type="caution">
    <text evidence="5">The sequence shown here is derived from an EMBL/GenBank/DDBJ whole genome shotgun (WGS) entry which is preliminary data.</text>
</comment>
<feature type="domain" description="HTH tetR-type" evidence="4">
    <location>
        <begin position="33"/>
        <end position="93"/>
    </location>
</feature>
<dbReference type="Pfam" id="PF00440">
    <property type="entry name" value="TetR_N"/>
    <property type="match status" value="1"/>
</dbReference>
<feature type="region of interest" description="Disordered" evidence="3">
    <location>
        <begin position="1"/>
        <end position="34"/>
    </location>
</feature>
<dbReference type="InterPro" id="IPR041673">
    <property type="entry name" value="TetR_C_23"/>
</dbReference>
<dbReference type="RefSeq" id="WP_184989882.1">
    <property type="nucleotide sequence ID" value="NZ_BOMK01000033.1"/>
</dbReference>
<evidence type="ECO:0000259" key="4">
    <source>
        <dbReference type="PROSITE" id="PS50977"/>
    </source>
</evidence>
<evidence type="ECO:0000313" key="6">
    <source>
        <dbReference type="Proteomes" id="UP000578112"/>
    </source>
</evidence>
<name>A0A7W7MMQ6_9ACTN</name>
<feature type="DNA-binding region" description="H-T-H motif" evidence="2">
    <location>
        <begin position="56"/>
        <end position="75"/>
    </location>
</feature>
<feature type="compositionally biased region" description="Basic and acidic residues" evidence="3">
    <location>
        <begin position="18"/>
        <end position="34"/>
    </location>
</feature>
<dbReference type="PRINTS" id="PR00455">
    <property type="entry name" value="HTHTETR"/>
</dbReference>
<dbReference type="PANTHER" id="PTHR30055">
    <property type="entry name" value="HTH-TYPE TRANSCRIPTIONAL REGULATOR RUTR"/>
    <property type="match status" value="1"/>
</dbReference>
<evidence type="ECO:0000256" key="1">
    <source>
        <dbReference type="ARBA" id="ARBA00023125"/>
    </source>
</evidence>
<protein>
    <submittedName>
        <fullName evidence="5">AcrR family transcriptional regulator</fullName>
    </submittedName>
</protein>
<dbReference type="Gene3D" id="1.10.357.10">
    <property type="entry name" value="Tetracycline Repressor, domain 2"/>
    <property type="match status" value="1"/>
</dbReference>
<dbReference type="EMBL" id="JACHNH010000001">
    <property type="protein sequence ID" value="MBB4760223.1"/>
    <property type="molecule type" value="Genomic_DNA"/>
</dbReference>
<keyword evidence="6" id="KW-1185">Reference proteome</keyword>
<dbReference type="PROSITE" id="PS50977">
    <property type="entry name" value="HTH_TETR_2"/>
    <property type="match status" value="1"/>
</dbReference>
<dbReference type="InterPro" id="IPR009057">
    <property type="entry name" value="Homeodomain-like_sf"/>
</dbReference>
<dbReference type="InterPro" id="IPR001647">
    <property type="entry name" value="HTH_TetR"/>
</dbReference>
<evidence type="ECO:0000256" key="2">
    <source>
        <dbReference type="PROSITE-ProRule" id="PRU00335"/>
    </source>
</evidence>
<dbReference type="Pfam" id="PF17931">
    <property type="entry name" value="TetR_C_23"/>
    <property type="match status" value="1"/>
</dbReference>
<dbReference type="InterPro" id="IPR023772">
    <property type="entry name" value="DNA-bd_HTH_TetR-type_CS"/>
</dbReference>
<dbReference type="PROSITE" id="PS01081">
    <property type="entry name" value="HTH_TETR_1"/>
    <property type="match status" value="1"/>
</dbReference>